<name>A0A6C0DL02_9ZZZZ</name>
<keyword evidence="8" id="KW-0418">Kinase</keyword>
<keyword evidence="4" id="KW-0602">Photosynthesis</keyword>
<evidence type="ECO:0000256" key="10">
    <source>
        <dbReference type="ARBA" id="ARBA00031382"/>
    </source>
</evidence>
<accession>A0A6C0DL02</accession>
<evidence type="ECO:0000256" key="9">
    <source>
        <dbReference type="ARBA" id="ARBA00022840"/>
    </source>
</evidence>
<dbReference type="Pfam" id="PF00485">
    <property type="entry name" value="PRK"/>
    <property type="match status" value="1"/>
</dbReference>
<evidence type="ECO:0000256" key="4">
    <source>
        <dbReference type="ARBA" id="ARBA00022531"/>
    </source>
</evidence>
<evidence type="ECO:0000259" key="12">
    <source>
        <dbReference type="Pfam" id="PF00485"/>
    </source>
</evidence>
<sequence length="460" mass="54986">MKFALLISGYLRSFDYNIENLKKYIIDNNDVDIYIHITKEKESKYLNKCLSYDNLINLLKFKHITISDNIEFCKEKKKNNIINQNYKFYFLNEERKKIEKIENIKYDVVFKLRPDVNINSYIHFKNLNMNNLNIPVDSKIDISKLENPEDKYICDIIAFGCPELMNKYFDFYLHLDNLIEKYGFVNETLLYYYLNNNNILHNLIDLDYLVILSLFNTIAITGDSGSGKTTLTKIIKNAFDDSFVLECDRYHKWERGDSKWENYTHLNPEANYITKMNKDVFDLKMGNNIYQVDYDHKTGKFTDKELIESKENIIICGLHSLYVSDNITNLKIYMDTDENLRIPWKIKRDITKRDYTIEKIYKQILDRKDDYKKYIEPQKEKADIIVCLYTDKIFDIKSFDKNYEPNVYLKVGVRSTGDLTKFTDKLVIEKIEVVNKFIYFYFKNIDDYEKVITTIILNIK</sequence>
<comment type="catalytic activity">
    <reaction evidence="11">
        <text>D-ribulose 5-phosphate + ATP = D-ribulose 1,5-bisphosphate + ADP + H(+)</text>
        <dbReference type="Rhea" id="RHEA:19365"/>
        <dbReference type="ChEBI" id="CHEBI:15378"/>
        <dbReference type="ChEBI" id="CHEBI:30616"/>
        <dbReference type="ChEBI" id="CHEBI:57870"/>
        <dbReference type="ChEBI" id="CHEBI:58121"/>
        <dbReference type="ChEBI" id="CHEBI:456216"/>
        <dbReference type="EC" id="2.7.1.19"/>
    </reaction>
</comment>
<keyword evidence="9" id="KW-0067">ATP-binding</keyword>
<dbReference type="PANTHER" id="PTHR10285">
    <property type="entry name" value="URIDINE KINASE"/>
    <property type="match status" value="1"/>
</dbReference>
<evidence type="ECO:0000256" key="5">
    <source>
        <dbReference type="ARBA" id="ARBA00022567"/>
    </source>
</evidence>
<dbReference type="EC" id="2.7.1.19" evidence="3"/>
<evidence type="ECO:0000256" key="3">
    <source>
        <dbReference type="ARBA" id="ARBA00012042"/>
    </source>
</evidence>
<reference evidence="13" key="1">
    <citation type="journal article" date="2020" name="Nature">
        <title>Giant virus diversity and host interactions through global metagenomics.</title>
        <authorList>
            <person name="Schulz F."/>
            <person name="Roux S."/>
            <person name="Paez-Espino D."/>
            <person name="Jungbluth S."/>
            <person name="Walsh D.A."/>
            <person name="Denef V.J."/>
            <person name="McMahon K.D."/>
            <person name="Konstantinidis K.T."/>
            <person name="Eloe-Fadrosh E.A."/>
            <person name="Kyrpides N.C."/>
            <person name="Woyke T."/>
        </authorList>
    </citation>
    <scope>NUCLEOTIDE SEQUENCE</scope>
    <source>
        <strain evidence="13">GVMAG-M-3300023174-182</strain>
    </source>
</reference>
<dbReference type="InterPro" id="IPR006083">
    <property type="entry name" value="PRK/URK"/>
</dbReference>
<dbReference type="GO" id="GO:0019253">
    <property type="term" value="P:reductive pentose-phosphate cycle"/>
    <property type="evidence" value="ECO:0007669"/>
    <property type="project" value="UniProtKB-KW"/>
</dbReference>
<dbReference type="InterPro" id="IPR027417">
    <property type="entry name" value="P-loop_NTPase"/>
</dbReference>
<comment type="pathway">
    <text evidence="1">Carbohydrate biosynthesis; Calvin cycle.</text>
</comment>
<proteinExistence type="inferred from homology"/>
<protein>
    <recommendedName>
        <fullName evidence="3">phosphoribulokinase</fullName>
        <ecNumber evidence="3">2.7.1.19</ecNumber>
    </recommendedName>
    <alternativeName>
        <fullName evidence="10">Phosphopentokinase</fullName>
    </alternativeName>
</protein>
<dbReference type="Gene3D" id="3.40.50.300">
    <property type="entry name" value="P-loop containing nucleotide triphosphate hydrolases"/>
    <property type="match status" value="1"/>
</dbReference>
<evidence type="ECO:0000256" key="11">
    <source>
        <dbReference type="ARBA" id="ARBA00047663"/>
    </source>
</evidence>
<evidence type="ECO:0000313" key="13">
    <source>
        <dbReference type="EMBL" id="QHT16245.1"/>
    </source>
</evidence>
<dbReference type="EMBL" id="MN739618">
    <property type="protein sequence ID" value="QHT16245.1"/>
    <property type="molecule type" value="Genomic_DNA"/>
</dbReference>
<keyword evidence="6" id="KW-0808">Transferase</keyword>
<evidence type="ECO:0000256" key="6">
    <source>
        <dbReference type="ARBA" id="ARBA00022679"/>
    </source>
</evidence>
<organism evidence="13">
    <name type="scientific">viral metagenome</name>
    <dbReference type="NCBI Taxonomy" id="1070528"/>
    <lineage>
        <taxon>unclassified sequences</taxon>
        <taxon>metagenomes</taxon>
        <taxon>organismal metagenomes</taxon>
    </lineage>
</organism>
<keyword evidence="5" id="KW-0113">Calvin cycle</keyword>
<keyword evidence="7" id="KW-0547">Nucleotide-binding</keyword>
<dbReference type="PRINTS" id="PR00478">
    <property type="entry name" value="PHRIBLKINASE"/>
</dbReference>
<dbReference type="GO" id="GO:0005524">
    <property type="term" value="F:ATP binding"/>
    <property type="evidence" value="ECO:0007669"/>
    <property type="project" value="UniProtKB-KW"/>
</dbReference>
<evidence type="ECO:0000256" key="7">
    <source>
        <dbReference type="ARBA" id="ARBA00022741"/>
    </source>
</evidence>
<comment type="similarity">
    <text evidence="2">Belongs to the phosphoribulokinase family.</text>
</comment>
<dbReference type="GO" id="GO:0008974">
    <property type="term" value="F:phosphoribulokinase activity"/>
    <property type="evidence" value="ECO:0007669"/>
    <property type="project" value="UniProtKB-EC"/>
</dbReference>
<dbReference type="SUPFAM" id="SSF52540">
    <property type="entry name" value="P-loop containing nucleoside triphosphate hydrolases"/>
    <property type="match status" value="2"/>
</dbReference>
<evidence type="ECO:0000256" key="2">
    <source>
        <dbReference type="ARBA" id="ARBA00009719"/>
    </source>
</evidence>
<evidence type="ECO:0000256" key="1">
    <source>
        <dbReference type="ARBA" id="ARBA00005215"/>
    </source>
</evidence>
<feature type="domain" description="Phosphoribulokinase/uridine kinase" evidence="12">
    <location>
        <begin position="218"/>
        <end position="386"/>
    </location>
</feature>
<evidence type="ECO:0000256" key="8">
    <source>
        <dbReference type="ARBA" id="ARBA00022777"/>
    </source>
</evidence>
<dbReference type="InterPro" id="IPR006082">
    <property type="entry name" value="PRK"/>
</dbReference>
<dbReference type="AlphaFoldDB" id="A0A6C0DL02"/>